<organism evidence="2">
    <name type="scientific">uncultured marine group II/III euryarchaeote KM3_153_G11</name>
    <dbReference type="NCBI Taxonomy" id="1457896"/>
    <lineage>
        <taxon>Archaea</taxon>
        <taxon>Methanobacteriati</taxon>
        <taxon>Methanobacteriota</taxon>
        <taxon>environmental samples</taxon>
    </lineage>
</organism>
<dbReference type="EMBL" id="KF900641">
    <property type="protein sequence ID" value="AIF02131.1"/>
    <property type="molecule type" value="Genomic_DNA"/>
</dbReference>
<evidence type="ECO:0000313" key="2">
    <source>
        <dbReference type="EMBL" id="AIF02131.1"/>
    </source>
</evidence>
<proteinExistence type="predicted"/>
<protein>
    <submittedName>
        <fullName evidence="2">ATPase</fullName>
    </submittedName>
</protein>
<evidence type="ECO:0000256" key="1">
    <source>
        <dbReference type="SAM" id="MobiDB-lite"/>
    </source>
</evidence>
<dbReference type="AlphaFoldDB" id="A0A075GDI8"/>
<reference evidence="2" key="1">
    <citation type="journal article" date="2014" name="Genome Biol. Evol.">
        <title>Pangenome evidence for extensive interdomain horizontal transfer affecting lineage core and shell genes in uncultured planktonic thaumarchaeota and euryarchaeota.</title>
        <authorList>
            <person name="Deschamps P."/>
            <person name="Zivanovic Y."/>
            <person name="Moreira D."/>
            <person name="Rodriguez-Valera F."/>
            <person name="Lopez-Garcia P."/>
        </authorList>
    </citation>
    <scope>NUCLEOTIDE SEQUENCE</scope>
</reference>
<feature type="region of interest" description="Disordered" evidence="1">
    <location>
        <begin position="47"/>
        <end position="68"/>
    </location>
</feature>
<feature type="compositionally biased region" description="Basic residues" evidence="1">
    <location>
        <begin position="57"/>
        <end position="68"/>
    </location>
</feature>
<sequence>MSETLEWTAALMALDQTKLSPEVIDDTLGIMLKYQDDIEQVRGEPVRAMLERSRNQGPRRGRRGGGGG</sequence>
<name>A0A075GDI8_9EURY</name>
<accession>A0A075GDI8</accession>